<comment type="caution">
    <text evidence="1">The sequence shown here is derived from an EMBL/GenBank/DDBJ whole genome shotgun (WGS) entry which is preliminary data.</text>
</comment>
<accession>A0A8H3FX99</accession>
<keyword evidence="2" id="KW-1185">Reference proteome</keyword>
<dbReference type="InterPro" id="IPR050275">
    <property type="entry name" value="PGM_Phosphatase"/>
</dbReference>
<dbReference type="InterPro" id="IPR013078">
    <property type="entry name" value="His_Pase_superF_clade-1"/>
</dbReference>
<dbReference type="Pfam" id="PF00300">
    <property type="entry name" value="His_Phos_1"/>
    <property type="match status" value="1"/>
</dbReference>
<dbReference type="InterPro" id="IPR029033">
    <property type="entry name" value="His_PPase_superfam"/>
</dbReference>
<dbReference type="EMBL" id="CAJPDT010000052">
    <property type="protein sequence ID" value="CAF9929121.1"/>
    <property type="molecule type" value="Genomic_DNA"/>
</dbReference>
<sequence>MEATTSPLVHIIRHGQSLHNVDRGYPHRDPPLTDAGHEATKQIKISAVPDLIVISPMTRTIQTAMNVFPSIGSASPNGTEVQIWPDLREARDAICNKGISRADISAKFPHLNFSECPKDWDHPPHTIEAATTRAEKVRGRLKELSKVYNNIVLITHRGFIAFLVKGDRYDVCETRSYRFGTDEETEADSLRFGVNVDTKAQQDFGPTVLVPHTPQGSSNA</sequence>
<protein>
    <recommendedName>
        <fullName evidence="3">Phosphoglycerate mutase-like protein</fullName>
    </recommendedName>
</protein>
<name>A0A8H3FX99_9LECA</name>
<dbReference type="OrthoDB" id="496981at2759"/>
<proteinExistence type="predicted"/>
<dbReference type="PROSITE" id="PS00175">
    <property type="entry name" value="PG_MUTASE"/>
    <property type="match status" value="1"/>
</dbReference>
<dbReference type="AlphaFoldDB" id="A0A8H3FX99"/>
<dbReference type="PANTHER" id="PTHR48100">
    <property type="entry name" value="BROAD-SPECIFICITY PHOSPHATASE YOR283W-RELATED"/>
    <property type="match status" value="1"/>
</dbReference>
<dbReference type="GO" id="GO:0005737">
    <property type="term" value="C:cytoplasm"/>
    <property type="evidence" value="ECO:0007669"/>
    <property type="project" value="TreeGrafter"/>
</dbReference>
<dbReference type="CDD" id="cd07067">
    <property type="entry name" value="HP_PGM_like"/>
    <property type="match status" value="1"/>
</dbReference>
<dbReference type="InterPro" id="IPR001345">
    <property type="entry name" value="PG/BPGM_mutase_AS"/>
</dbReference>
<reference evidence="1" key="1">
    <citation type="submission" date="2021-03" db="EMBL/GenBank/DDBJ databases">
        <authorList>
            <person name="Tagirdzhanova G."/>
        </authorList>
    </citation>
    <scope>NUCLEOTIDE SEQUENCE</scope>
</reference>
<dbReference type="Gene3D" id="3.40.50.1240">
    <property type="entry name" value="Phosphoglycerate mutase-like"/>
    <property type="match status" value="1"/>
</dbReference>
<evidence type="ECO:0008006" key="3">
    <source>
        <dbReference type="Google" id="ProtNLM"/>
    </source>
</evidence>
<organism evidence="1 2">
    <name type="scientific">Imshaugia aleurites</name>
    <dbReference type="NCBI Taxonomy" id="172621"/>
    <lineage>
        <taxon>Eukaryota</taxon>
        <taxon>Fungi</taxon>
        <taxon>Dikarya</taxon>
        <taxon>Ascomycota</taxon>
        <taxon>Pezizomycotina</taxon>
        <taxon>Lecanoromycetes</taxon>
        <taxon>OSLEUM clade</taxon>
        <taxon>Lecanoromycetidae</taxon>
        <taxon>Lecanorales</taxon>
        <taxon>Lecanorineae</taxon>
        <taxon>Parmeliaceae</taxon>
        <taxon>Imshaugia</taxon>
    </lineage>
</organism>
<dbReference type="SMART" id="SM00855">
    <property type="entry name" value="PGAM"/>
    <property type="match status" value="1"/>
</dbReference>
<evidence type="ECO:0000313" key="2">
    <source>
        <dbReference type="Proteomes" id="UP000664534"/>
    </source>
</evidence>
<evidence type="ECO:0000313" key="1">
    <source>
        <dbReference type="EMBL" id="CAF9929121.1"/>
    </source>
</evidence>
<dbReference type="SUPFAM" id="SSF53254">
    <property type="entry name" value="Phosphoglycerate mutase-like"/>
    <property type="match status" value="1"/>
</dbReference>
<dbReference type="PANTHER" id="PTHR48100:SF54">
    <property type="entry name" value="PHOSPHATASE SPAC5H10.03-RELATED"/>
    <property type="match status" value="1"/>
</dbReference>
<dbReference type="Proteomes" id="UP000664534">
    <property type="component" value="Unassembled WGS sequence"/>
</dbReference>
<gene>
    <name evidence="1" type="ORF">IMSHALPRED_007819</name>
</gene>
<dbReference type="GO" id="GO:0016791">
    <property type="term" value="F:phosphatase activity"/>
    <property type="evidence" value="ECO:0007669"/>
    <property type="project" value="TreeGrafter"/>
</dbReference>